<dbReference type="Gene3D" id="2.60.40.1910">
    <property type="match status" value="1"/>
</dbReference>
<dbReference type="InterPro" id="IPR050344">
    <property type="entry name" value="Peptidase_M1_aminopeptidases"/>
</dbReference>
<dbReference type="Proteomes" id="UP000678393">
    <property type="component" value="Unassembled WGS sequence"/>
</dbReference>
<evidence type="ECO:0000313" key="10">
    <source>
        <dbReference type="EMBL" id="CAG5130174.1"/>
    </source>
</evidence>
<dbReference type="GO" id="GO:0008270">
    <property type="term" value="F:zinc ion binding"/>
    <property type="evidence" value="ECO:0007669"/>
    <property type="project" value="TreeGrafter"/>
</dbReference>
<evidence type="ECO:0000256" key="1">
    <source>
        <dbReference type="ARBA" id="ARBA00004236"/>
    </source>
</evidence>
<dbReference type="GO" id="GO:0006508">
    <property type="term" value="P:proteolysis"/>
    <property type="evidence" value="ECO:0007669"/>
    <property type="project" value="TreeGrafter"/>
</dbReference>
<dbReference type="GO" id="GO:0005737">
    <property type="term" value="C:cytoplasm"/>
    <property type="evidence" value="ECO:0007669"/>
    <property type="project" value="TreeGrafter"/>
</dbReference>
<evidence type="ECO:0000256" key="5">
    <source>
        <dbReference type="ARBA" id="ARBA00022729"/>
    </source>
</evidence>
<name>A0A8S3ZKN4_9EUPU</name>
<evidence type="ECO:0000313" key="11">
    <source>
        <dbReference type="Proteomes" id="UP000678393"/>
    </source>
</evidence>
<keyword evidence="8" id="KW-0325">Glycoprotein</keyword>
<dbReference type="FunFam" id="2.60.40.1910:FF:000008">
    <property type="entry name" value="Aminopeptidase"/>
    <property type="match status" value="1"/>
</dbReference>
<dbReference type="GO" id="GO:0042277">
    <property type="term" value="F:peptide binding"/>
    <property type="evidence" value="ECO:0007669"/>
    <property type="project" value="TreeGrafter"/>
</dbReference>
<comment type="caution">
    <text evidence="10">The sequence shown here is derived from an EMBL/GenBank/DDBJ whole genome shotgun (WGS) entry which is preliminary data.</text>
</comment>
<sequence length="252" mass="29335">QAKEEGREIKLKEIMDPWILQMNYPVVSVSRDFNNPSALHVTQSRFLSDPLAKDPGIQQYRWTIPLTFASSRNASFTQNAQDIQWMYKEERMKTFNLETLLPNCSDPDGWVIANVEQQGYYRVNYQIGNWLALVIGIVNRAQIINDAWSLAKASYIPIYVALEMIDYLDKELDYLPWFTAWRELKYMKAALAFSSLYGAFEEFMKTILGEPFLHFGIMNSSENNLKNHSEMCATSYCCKIFWSSPMDWQPIV</sequence>
<evidence type="ECO:0000256" key="8">
    <source>
        <dbReference type="ARBA" id="ARBA00023180"/>
    </source>
</evidence>
<dbReference type="GO" id="GO:0005615">
    <property type="term" value="C:extracellular space"/>
    <property type="evidence" value="ECO:0007669"/>
    <property type="project" value="TreeGrafter"/>
</dbReference>
<gene>
    <name evidence="10" type="ORF">CUNI_LOCUS15732</name>
</gene>
<proteinExistence type="inferred from homology"/>
<feature type="domain" description="ERAP1-like C-terminal" evidence="9">
    <location>
        <begin position="110"/>
        <end position="227"/>
    </location>
</feature>
<dbReference type="AlphaFoldDB" id="A0A8S3ZKN4"/>
<evidence type="ECO:0000256" key="6">
    <source>
        <dbReference type="ARBA" id="ARBA00022801"/>
    </source>
</evidence>
<evidence type="ECO:0000256" key="4">
    <source>
        <dbReference type="ARBA" id="ARBA00022723"/>
    </source>
</evidence>
<accession>A0A8S3ZKN4</accession>
<keyword evidence="6" id="KW-0378">Hydrolase</keyword>
<feature type="non-terminal residue" evidence="10">
    <location>
        <position position="1"/>
    </location>
</feature>
<keyword evidence="11" id="KW-1185">Reference proteome</keyword>
<organism evidence="10 11">
    <name type="scientific">Candidula unifasciata</name>
    <dbReference type="NCBI Taxonomy" id="100452"/>
    <lineage>
        <taxon>Eukaryota</taxon>
        <taxon>Metazoa</taxon>
        <taxon>Spiralia</taxon>
        <taxon>Lophotrochozoa</taxon>
        <taxon>Mollusca</taxon>
        <taxon>Gastropoda</taxon>
        <taxon>Heterobranchia</taxon>
        <taxon>Euthyneura</taxon>
        <taxon>Panpulmonata</taxon>
        <taxon>Eupulmonata</taxon>
        <taxon>Stylommatophora</taxon>
        <taxon>Helicina</taxon>
        <taxon>Helicoidea</taxon>
        <taxon>Geomitridae</taxon>
        <taxon>Candidula</taxon>
    </lineage>
</organism>
<comment type="subcellular location">
    <subcellularLocation>
        <location evidence="1">Cell membrane</location>
    </subcellularLocation>
</comment>
<evidence type="ECO:0000256" key="2">
    <source>
        <dbReference type="ARBA" id="ARBA00010136"/>
    </source>
</evidence>
<keyword evidence="7" id="KW-0472">Membrane</keyword>
<protein>
    <recommendedName>
        <fullName evidence="9">ERAP1-like C-terminal domain-containing protein</fullName>
    </recommendedName>
</protein>
<dbReference type="GO" id="GO:0043171">
    <property type="term" value="P:peptide catabolic process"/>
    <property type="evidence" value="ECO:0007669"/>
    <property type="project" value="TreeGrafter"/>
</dbReference>
<dbReference type="GO" id="GO:0070006">
    <property type="term" value="F:metalloaminopeptidase activity"/>
    <property type="evidence" value="ECO:0007669"/>
    <property type="project" value="TreeGrafter"/>
</dbReference>
<keyword evidence="4" id="KW-0479">Metal-binding</keyword>
<dbReference type="Pfam" id="PF11838">
    <property type="entry name" value="ERAP1_C"/>
    <property type="match status" value="1"/>
</dbReference>
<dbReference type="GO" id="GO:0005886">
    <property type="term" value="C:plasma membrane"/>
    <property type="evidence" value="ECO:0007669"/>
    <property type="project" value="UniProtKB-SubCell"/>
</dbReference>
<dbReference type="PANTHER" id="PTHR11533:SF294">
    <property type="entry name" value="THYROTROPIN-RELEASING HORMONE-DEGRADING ECTOENZYME"/>
    <property type="match status" value="1"/>
</dbReference>
<reference evidence="10" key="1">
    <citation type="submission" date="2021-04" db="EMBL/GenBank/DDBJ databases">
        <authorList>
            <consortium name="Molecular Ecology Group"/>
        </authorList>
    </citation>
    <scope>NUCLEOTIDE SEQUENCE</scope>
</reference>
<dbReference type="OrthoDB" id="510539at2759"/>
<evidence type="ECO:0000256" key="3">
    <source>
        <dbReference type="ARBA" id="ARBA00022475"/>
    </source>
</evidence>
<dbReference type="InterPro" id="IPR024571">
    <property type="entry name" value="ERAP1-like_C_dom"/>
</dbReference>
<evidence type="ECO:0000259" key="9">
    <source>
        <dbReference type="Pfam" id="PF11838"/>
    </source>
</evidence>
<dbReference type="Gene3D" id="1.25.50.20">
    <property type="match status" value="1"/>
</dbReference>
<keyword evidence="5" id="KW-0732">Signal</keyword>
<evidence type="ECO:0000256" key="7">
    <source>
        <dbReference type="ARBA" id="ARBA00023136"/>
    </source>
</evidence>
<comment type="similarity">
    <text evidence="2">Belongs to the peptidase M1 family.</text>
</comment>
<feature type="non-terminal residue" evidence="10">
    <location>
        <position position="252"/>
    </location>
</feature>
<keyword evidence="3" id="KW-1003">Cell membrane</keyword>
<dbReference type="EMBL" id="CAJHNH020003880">
    <property type="protein sequence ID" value="CAG5130174.1"/>
    <property type="molecule type" value="Genomic_DNA"/>
</dbReference>
<dbReference type="PANTHER" id="PTHR11533">
    <property type="entry name" value="PROTEASE M1 ZINC METALLOPROTEASE"/>
    <property type="match status" value="1"/>
</dbReference>